<feature type="zinc finger region" description="C3H1-type" evidence="1">
    <location>
        <begin position="97"/>
        <end position="120"/>
    </location>
</feature>
<dbReference type="PROSITE" id="PS50103">
    <property type="entry name" value="ZF_C3H1"/>
    <property type="match status" value="1"/>
</dbReference>
<feature type="region of interest" description="Disordered" evidence="2">
    <location>
        <begin position="19"/>
        <end position="43"/>
    </location>
</feature>
<reference evidence="4" key="1">
    <citation type="submission" date="2021-02" db="EMBL/GenBank/DDBJ databases">
        <authorList>
            <person name="Dougan E. K."/>
            <person name="Rhodes N."/>
            <person name="Thang M."/>
            <person name="Chan C."/>
        </authorList>
    </citation>
    <scope>NUCLEOTIDE SEQUENCE</scope>
</reference>
<keyword evidence="5" id="KW-1185">Reference proteome</keyword>
<evidence type="ECO:0000256" key="1">
    <source>
        <dbReference type="PROSITE-ProRule" id="PRU00723"/>
    </source>
</evidence>
<organism evidence="4 5">
    <name type="scientific">Symbiodinium pilosum</name>
    <name type="common">Dinoflagellate</name>
    <dbReference type="NCBI Taxonomy" id="2952"/>
    <lineage>
        <taxon>Eukaryota</taxon>
        <taxon>Sar</taxon>
        <taxon>Alveolata</taxon>
        <taxon>Dinophyceae</taxon>
        <taxon>Suessiales</taxon>
        <taxon>Symbiodiniaceae</taxon>
        <taxon>Symbiodinium</taxon>
    </lineage>
</organism>
<protein>
    <recommendedName>
        <fullName evidence="3">C3H1-type domain-containing protein</fullName>
    </recommendedName>
</protein>
<evidence type="ECO:0000256" key="2">
    <source>
        <dbReference type="SAM" id="MobiDB-lite"/>
    </source>
</evidence>
<dbReference type="OrthoDB" id="416761at2759"/>
<keyword evidence="1" id="KW-0479">Metal-binding</keyword>
<dbReference type="EMBL" id="CAJNIZ010002225">
    <property type="protein sequence ID" value="CAE7208041.1"/>
    <property type="molecule type" value="Genomic_DNA"/>
</dbReference>
<name>A0A812JK25_SYMPI</name>
<evidence type="ECO:0000259" key="3">
    <source>
        <dbReference type="PROSITE" id="PS50103"/>
    </source>
</evidence>
<dbReference type="AlphaFoldDB" id="A0A812JK25"/>
<gene>
    <name evidence="4" type="ORF">SPIL2461_LOCUS2109</name>
</gene>
<evidence type="ECO:0000313" key="4">
    <source>
        <dbReference type="EMBL" id="CAE7208041.1"/>
    </source>
</evidence>
<comment type="caution">
    <text evidence="4">The sequence shown here is derived from an EMBL/GenBank/DDBJ whole genome shotgun (WGS) entry which is preliminary data.</text>
</comment>
<dbReference type="GO" id="GO:0008270">
    <property type="term" value="F:zinc ion binding"/>
    <property type="evidence" value="ECO:0007669"/>
    <property type="project" value="UniProtKB-KW"/>
</dbReference>
<dbReference type="InterPro" id="IPR000571">
    <property type="entry name" value="Znf_CCCH"/>
</dbReference>
<feature type="domain" description="C3H1-type" evidence="3">
    <location>
        <begin position="97"/>
        <end position="120"/>
    </location>
</feature>
<sequence>MCDVNNQLVLKSTFLSVQTRPAASRDRARSAPPPHGHSGSAGKQADYVAGLVQRAAELGFPQADTDNGQVGQMATDEADRTMTNPGTLGHPQLCCRPCVYLAIAGSCRNGASCEYCHEGHAGRVPKLDKQQRQLFHALSEADTLGLLLPYLADKAISMPPAAAELVHHLERYLAALNSTTGTVISHARLAKLAHVLQNMSFIRVLCLMPTIWSDELKALLAKLRHEYHAVPQQRQLE</sequence>
<dbReference type="Proteomes" id="UP000649617">
    <property type="component" value="Unassembled WGS sequence"/>
</dbReference>
<proteinExistence type="predicted"/>
<keyword evidence="1" id="KW-0862">Zinc</keyword>
<evidence type="ECO:0000313" key="5">
    <source>
        <dbReference type="Proteomes" id="UP000649617"/>
    </source>
</evidence>
<keyword evidence="1" id="KW-0863">Zinc-finger</keyword>
<accession>A0A812JK25</accession>